<evidence type="ECO:0008006" key="3">
    <source>
        <dbReference type="Google" id="ProtNLM"/>
    </source>
</evidence>
<evidence type="ECO:0000313" key="2">
    <source>
        <dbReference type="Proteomes" id="UP000027616"/>
    </source>
</evidence>
<dbReference type="eggNOG" id="ENOG502Z7XW">
    <property type="taxonomic scope" value="Bacteria"/>
</dbReference>
<evidence type="ECO:0000313" key="1">
    <source>
        <dbReference type="EMBL" id="CDN32391.1"/>
    </source>
</evidence>
<dbReference type="KEGG" id="rbc:BN938_2319"/>
<organism evidence="1 2">
    <name type="scientific">Mucinivorans hirudinis</name>
    <dbReference type="NCBI Taxonomy" id="1433126"/>
    <lineage>
        <taxon>Bacteria</taxon>
        <taxon>Pseudomonadati</taxon>
        <taxon>Bacteroidota</taxon>
        <taxon>Bacteroidia</taxon>
        <taxon>Bacteroidales</taxon>
        <taxon>Rikenellaceae</taxon>
        <taxon>Mucinivorans</taxon>
    </lineage>
</organism>
<dbReference type="EMBL" id="HG934468">
    <property type="protein sequence ID" value="CDN32391.1"/>
    <property type="molecule type" value="Genomic_DNA"/>
</dbReference>
<dbReference type="HOGENOM" id="CLU_044582_0_0_10"/>
<proteinExistence type="predicted"/>
<dbReference type="AlphaFoldDB" id="A0A060R9U0"/>
<gene>
    <name evidence="1" type="ORF">BN938_2319</name>
</gene>
<dbReference type="InterPro" id="IPR021272">
    <property type="entry name" value="DUF2851"/>
</dbReference>
<protein>
    <recommendedName>
        <fullName evidence="3">DUF2851 family protein</fullName>
    </recommendedName>
</protein>
<reference evidence="1 2" key="1">
    <citation type="journal article" date="2015" name="Genome Announc.">
        <title>Complete Genome Sequence of the Novel Leech Symbiont Mucinivorans hirudinis M3T.</title>
        <authorList>
            <person name="Nelson M.C."/>
            <person name="Bomar L."/>
            <person name="Graf J."/>
        </authorList>
    </citation>
    <scope>NUCLEOTIDE SEQUENCE [LARGE SCALE GENOMIC DNA]</scope>
    <source>
        <strain evidence="2">M3</strain>
    </source>
</reference>
<dbReference type="STRING" id="1433126.BN938_2319"/>
<sequence length="424" mass="47933">MIDPIERDRRFLRSLWQNRLFRSEGLALADGTPVEVVNIGIGNDTNERLPDFSFASIKYLESGVTMYGNIKIDVCSSHWRAQGTIAAAELSSVILHVVFYQDIILSRFDRDIPTLVLTPLPTVAATYDELRKGSLCPTFLGGLEDVHRNHLLTRIMSDRLRRKSDEIIAIYNSVEKNWHETAYIALMRAFGFKQQKSNLEKLARSLPYRYLRVAGGTDEDVFALLLGQAGFLSMPPHDGFVSEVQKRYYALQKRLGLYPTHISWQGGHTRPASLSPFLVICIATILVREQRFLERVLACENLNSFLEVFDILVDEKYLKHFAPSVNSRGVSVERSQKLIINFVIPFLTAYGILLGRDELRDRALDLYESLPAEVYGYTKRWAAGGYQAPNAFFSQALVQLSSEQCDDGICGDCPLGVMAMKNFS</sequence>
<accession>A0A060R9U0</accession>
<name>A0A060R9U0_9BACT</name>
<dbReference type="Pfam" id="PF11013">
    <property type="entry name" value="DUF2851"/>
    <property type="match status" value="1"/>
</dbReference>
<keyword evidence="2" id="KW-1185">Reference proteome</keyword>
<dbReference type="Proteomes" id="UP000027616">
    <property type="component" value="Chromosome I"/>
</dbReference>